<proteinExistence type="predicted"/>
<dbReference type="AlphaFoldDB" id="A0A844YZZ1"/>
<dbReference type="InterPro" id="IPR021440">
    <property type="entry name" value="DUF3089"/>
</dbReference>
<accession>A0A844YZZ1</accession>
<comment type="caution">
    <text evidence="1">The sequence shown here is derived from an EMBL/GenBank/DDBJ whole genome shotgun (WGS) entry which is preliminary data.</text>
</comment>
<evidence type="ECO:0000313" key="2">
    <source>
        <dbReference type="Proteomes" id="UP000466966"/>
    </source>
</evidence>
<dbReference type="EMBL" id="WTYV01000002">
    <property type="protein sequence ID" value="MXO71273.1"/>
    <property type="molecule type" value="Genomic_DNA"/>
</dbReference>
<dbReference type="InterPro" id="IPR029058">
    <property type="entry name" value="AB_hydrolase_fold"/>
</dbReference>
<protein>
    <submittedName>
        <fullName evidence="1">DUF3089 domain-containing protein</fullName>
    </submittedName>
</protein>
<dbReference type="Pfam" id="PF11288">
    <property type="entry name" value="DUF3089"/>
    <property type="match status" value="1"/>
</dbReference>
<dbReference type="Proteomes" id="UP000466966">
    <property type="component" value="Unassembled WGS sequence"/>
</dbReference>
<dbReference type="SUPFAM" id="SSF53474">
    <property type="entry name" value="alpha/beta-Hydrolases"/>
    <property type="match status" value="1"/>
</dbReference>
<dbReference type="RefSeq" id="WP_160771203.1">
    <property type="nucleotide sequence ID" value="NZ_WTYV01000002.1"/>
</dbReference>
<name>A0A844YZZ1_9SPHN</name>
<organism evidence="1 2">
    <name type="scientific">Alteraurantiacibacter buctensis</name>
    <dbReference type="NCBI Taxonomy" id="1503981"/>
    <lineage>
        <taxon>Bacteria</taxon>
        <taxon>Pseudomonadati</taxon>
        <taxon>Pseudomonadota</taxon>
        <taxon>Alphaproteobacteria</taxon>
        <taxon>Sphingomonadales</taxon>
        <taxon>Erythrobacteraceae</taxon>
        <taxon>Alteraurantiacibacter</taxon>
    </lineage>
</organism>
<dbReference type="OrthoDB" id="9794645at2"/>
<dbReference type="Gene3D" id="3.40.50.1820">
    <property type="entry name" value="alpha/beta hydrolase"/>
    <property type="match status" value="1"/>
</dbReference>
<sequence length="378" mass="40569">MRKFLYFIVFGILLALGVLLALRLYGEELTRLAMVPSAEFTGPQALAHNAYADPAMWISRPGMGAGNDPALWEPQVREGFTAPPQPPVTPPFAVFFVHPTSFYSRAAWNAPLDDADSRRIAETFVAGMASPFNRAAEIWAPRYRQATFGSFLAEEPAAGQSLDAAYADVALAFDYFVATVAQDRPIVLAGHSQGAAHVLRLLREKVAGTPLQGRLAAVYPVGWPISVEHDLPRLPLPACAAPDQPACLVSWASFAKEAEPGMMLEQYRASPGLDGVLRGDSPILCVNPLTGSANGQADMAANLGTLVPNAELTSGDLVPGAVPAVCDRQGLLLIGDPPEMGSYVLPGNNYHVYDIPLFWANLRADVARRVNAWQAARP</sequence>
<reference evidence="1 2" key="1">
    <citation type="submission" date="2019-12" db="EMBL/GenBank/DDBJ databases">
        <title>Genomic-based taxomic classification of the family Erythrobacteraceae.</title>
        <authorList>
            <person name="Xu L."/>
        </authorList>
    </citation>
    <scope>NUCLEOTIDE SEQUENCE [LARGE SCALE GENOMIC DNA]</scope>
    <source>
        <strain evidence="1 2">M0322</strain>
    </source>
</reference>
<keyword evidence="2" id="KW-1185">Reference proteome</keyword>
<gene>
    <name evidence="1" type="ORF">GRI99_06425</name>
</gene>
<evidence type="ECO:0000313" key="1">
    <source>
        <dbReference type="EMBL" id="MXO71273.1"/>
    </source>
</evidence>